<accession>A0A375YMR4</accession>
<organism evidence="1 2">
    <name type="scientific">Mycolicibacterium parafortuitum</name>
    <name type="common">Mycobacterium parafortuitum</name>
    <dbReference type="NCBI Taxonomy" id="39692"/>
    <lineage>
        <taxon>Bacteria</taxon>
        <taxon>Bacillati</taxon>
        <taxon>Actinomycetota</taxon>
        <taxon>Actinomycetes</taxon>
        <taxon>Mycobacteriales</taxon>
        <taxon>Mycobacteriaceae</taxon>
        <taxon>Mycolicibacterium</taxon>
    </lineage>
</organism>
<reference evidence="1 2" key="1">
    <citation type="submission" date="2018-05" db="EMBL/GenBank/DDBJ databases">
        <authorList>
            <consortium name="IHU Genomes"/>
        </authorList>
    </citation>
    <scope>NUCLEOTIDE SEQUENCE [LARGE SCALE GENOMIC DNA]</scope>
    <source>
        <strain evidence="1 2">P7335</strain>
    </source>
</reference>
<dbReference type="AlphaFoldDB" id="A0A375YMR4"/>
<dbReference type="RefSeq" id="WP_237160790.1">
    <property type="nucleotide sequence ID" value="NZ_MVID01000010.1"/>
</dbReference>
<dbReference type="EMBL" id="UEGS01000001">
    <property type="protein sequence ID" value="SRX82329.1"/>
    <property type="molecule type" value="Genomic_DNA"/>
</dbReference>
<evidence type="ECO:0000313" key="2">
    <source>
        <dbReference type="Proteomes" id="UP000252008"/>
    </source>
</evidence>
<gene>
    <name evidence="1" type="ORF">MPP7335_04089</name>
</gene>
<protein>
    <submittedName>
        <fullName evidence="1">Uncharacterized protein</fullName>
    </submittedName>
</protein>
<proteinExistence type="predicted"/>
<keyword evidence="2" id="KW-1185">Reference proteome</keyword>
<sequence>MLFARFDARLRAGIYDRQLSVGVAPEPGSPLAAHRARLTSPAERMAIAGTLRRCVRDARQGTSASRIPVDVANVVAAEGLIERIVGRLLAPHPVGDRGVARLRLVLADGSGPLYRGGRGDLAGRLGAALAAL</sequence>
<name>A0A375YMR4_MYCPF</name>
<evidence type="ECO:0000313" key="1">
    <source>
        <dbReference type="EMBL" id="SRX82329.1"/>
    </source>
</evidence>
<dbReference type="Proteomes" id="UP000252008">
    <property type="component" value="Unassembled WGS sequence"/>
</dbReference>